<proteinExistence type="predicted"/>
<dbReference type="Gene3D" id="3.40.50.300">
    <property type="entry name" value="P-loop containing nucleotide triphosphate hydrolases"/>
    <property type="match status" value="2"/>
</dbReference>
<evidence type="ECO:0000256" key="7">
    <source>
        <dbReference type="ARBA" id="ARBA00022840"/>
    </source>
</evidence>
<dbReference type="SUPFAM" id="SSF52540">
    <property type="entry name" value="P-loop containing nucleoside triphosphate hydrolases"/>
    <property type="match status" value="2"/>
</dbReference>
<keyword evidence="8" id="KW-1278">Translocase</keyword>
<dbReference type="PROSITE" id="PS50893">
    <property type="entry name" value="ABC_TRANSPORTER_2"/>
    <property type="match status" value="2"/>
</dbReference>
<dbReference type="InterPro" id="IPR017871">
    <property type="entry name" value="ABC_transporter-like_CS"/>
</dbReference>
<feature type="domain" description="ABC transporter" evidence="10">
    <location>
        <begin position="6"/>
        <end position="243"/>
    </location>
</feature>
<keyword evidence="4" id="KW-0762">Sugar transport</keyword>
<keyword evidence="2" id="KW-0813">Transport</keyword>
<evidence type="ECO:0000256" key="5">
    <source>
        <dbReference type="ARBA" id="ARBA00022737"/>
    </source>
</evidence>
<sequence length="498" mass="54862">MSTTLLEMKGISKEFPGVKALDDVSIHVHQSEILALLGENGAGKSTLMKVLAGVHQPSNGQIYINGEPVTIEGPKHSQNLGISIIYQEFNLIPHMSVAENIFIGREPRKTKGIIDRKQVKLKTRKWLDRVGLTRVSPDTDIAELSVAEQQLVEIAKALSFNSKIIIMDEPTAALNDEETNTLLSIMKDLKHQGMGIIFITHRLEEVQKVADTIAVLRDGKYIGSALVKNVTKDDMVTMMVGRELTDLFPEKGVPSNDVILEVKDVSVPDLLYQINFSMKKGEIVGIAGLMGSGRTELSKAIFGLYENMSGAVKVDSKIVNSPRGAIDAGIALVTDDRKQEGLVLGLSVYENILLPSFRKISRFGVLQKKKKDEIVNRWVKELKIKVHDPGVEVKTLSGGNQQKVVLGKWLQMNPKVLILNEPTRGIDVGAKAEIYQIMKRLTDDGISIIMMSSEMPELLGLCNRILVMNEGRMTAELCGNEATQEKIFYYASGGVMNG</sequence>
<dbReference type="KEGG" id="nnv:QNH39_23415"/>
<evidence type="ECO:0000313" key="12">
    <source>
        <dbReference type="Proteomes" id="UP001178288"/>
    </source>
</evidence>
<dbReference type="RefSeq" id="WP_066092105.1">
    <property type="nucleotide sequence ID" value="NZ_CP126114.1"/>
</dbReference>
<gene>
    <name evidence="11" type="primary">gguA</name>
    <name evidence="11" type="ORF">QNH39_23415</name>
</gene>
<protein>
    <submittedName>
        <fullName evidence="11">Sugar ABC transporter ATP-binding protein</fullName>
    </submittedName>
</protein>
<dbReference type="CDD" id="cd03215">
    <property type="entry name" value="ABC_Carb_Monos_II"/>
    <property type="match status" value="1"/>
</dbReference>
<evidence type="ECO:0000256" key="9">
    <source>
        <dbReference type="ARBA" id="ARBA00023136"/>
    </source>
</evidence>
<dbReference type="PANTHER" id="PTHR43790:SF3">
    <property type="entry name" value="D-ALLOSE IMPORT ATP-BINDING PROTEIN ALSA-RELATED"/>
    <property type="match status" value="1"/>
</dbReference>
<dbReference type="AlphaFoldDB" id="A0AA95MPF7"/>
<keyword evidence="12" id="KW-1185">Reference proteome</keyword>
<evidence type="ECO:0000256" key="6">
    <source>
        <dbReference type="ARBA" id="ARBA00022741"/>
    </source>
</evidence>
<reference evidence="11" key="1">
    <citation type="submission" date="2023-05" db="EMBL/GenBank/DDBJ databases">
        <title>Comparative genomics of Bacillaceae isolates and their secondary metabolite potential.</title>
        <authorList>
            <person name="Song L."/>
            <person name="Nielsen L.J."/>
            <person name="Mohite O."/>
            <person name="Xu X."/>
            <person name="Weber T."/>
            <person name="Kovacs A.T."/>
        </authorList>
    </citation>
    <scope>NUCLEOTIDE SEQUENCE</scope>
    <source>
        <strain evidence="11">XLM17</strain>
    </source>
</reference>
<dbReference type="EMBL" id="CP126114">
    <property type="protein sequence ID" value="WHY85525.1"/>
    <property type="molecule type" value="Genomic_DNA"/>
</dbReference>
<evidence type="ECO:0000313" key="11">
    <source>
        <dbReference type="EMBL" id="WHY85525.1"/>
    </source>
</evidence>
<dbReference type="InterPro" id="IPR003593">
    <property type="entry name" value="AAA+_ATPase"/>
</dbReference>
<evidence type="ECO:0000256" key="8">
    <source>
        <dbReference type="ARBA" id="ARBA00022967"/>
    </source>
</evidence>
<accession>A0AA95MPF7</accession>
<dbReference type="InterPro" id="IPR027417">
    <property type="entry name" value="P-loop_NTPase"/>
</dbReference>
<dbReference type="PANTHER" id="PTHR43790">
    <property type="entry name" value="CARBOHYDRATE TRANSPORT ATP-BINDING PROTEIN MG119-RELATED"/>
    <property type="match status" value="1"/>
</dbReference>
<dbReference type="GO" id="GO:0016887">
    <property type="term" value="F:ATP hydrolysis activity"/>
    <property type="evidence" value="ECO:0007669"/>
    <property type="project" value="InterPro"/>
</dbReference>
<evidence type="ECO:0000256" key="1">
    <source>
        <dbReference type="ARBA" id="ARBA00004202"/>
    </source>
</evidence>
<evidence type="ECO:0000256" key="3">
    <source>
        <dbReference type="ARBA" id="ARBA00022475"/>
    </source>
</evidence>
<keyword evidence="6" id="KW-0547">Nucleotide-binding</keyword>
<dbReference type="Pfam" id="PF00005">
    <property type="entry name" value="ABC_tran"/>
    <property type="match status" value="2"/>
</dbReference>
<name>A0AA95MPF7_9BACI</name>
<dbReference type="FunFam" id="3.40.50.300:FF:000127">
    <property type="entry name" value="Ribose import ATP-binding protein RbsA"/>
    <property type="match status" value="1"/>
</dbReference>
<dbReference type="PROSITE" id="PS00211">
    <property type="entry name" value="ABC_TRANSPORTER_1"/>
    <property type="match status" value="1"/>
</dbReference>
<dbReference type="InterPro" id="IPR003439">
    <property type="entry name" value="ABC_transporter-like_ATP-bd"/>
</dbReference>
<evidence type="ECO:0000256" key="4">
    <source>
        <dbReference type="ARBA" id="ARBA00022597"/>
    </source>
</evidence>
<evidence type="ECO:0000259" key="10">
    <source>
        <dbReference type="PROSITE" id="PS50893"/>
    </source>
</evidence>
<keyword evidence="9" id="KW-0472">Membrane</keyword>
<dbReference type="Proteomes" id="UP001178288">
    <property type="component" value="Chromosome"/>
</dbReference>
<dbReference type="GO" id="GO:0005524">
    <property type="term" value="F:ATP binding"/>
    <property type="evidence" value="ECO:0007669"/>
    <property type="project" value="UniProtKB-KW"/>
</dbReference>
<dbReference type="SMART" id="SM00382">
    <property type="entry name" value="AAA"/>
    <property type="match status" value="2"/>
</dbReference>
<evidence type="ECO:0000256" key="2">
    <source>
        <dbReference type="ARBA" id="ARBA00022448"/>
    </source>
</evidence>
<keyword evidence="3" id="KW-1003">Cell membrane</keyword>
<keyword evidence="7 11" id="KW-0067">ATP-binding</keyword>
<comment type="subcellular location">
    <subcellularLocation>
        <location evidence="1">Cell membrane</location>
        <topology evidence="1">Peripheral membrane protein</topology>
    </subcellularLocation>
</comment>
<feature type="domain" description="ABC transporter" evidence="10">
    <location>
        <begin position="253"/>
        <end position="495"/>
    </location>
</feature>
<keyword evidence="5" id="KW-0677">Repeat</keyword>
<dbReference type="GO" id="GO:0005886">
    <property type="term" value="C:plasma membrane"/>
    <property type="evidence" value="ECO:0007669"/>
    <property type="project" value="UniProtKB-SubCell"/>
</dbReference>
<organism evidence="11 12">
    <name type="scientific">Neobacillus novalis</name>
    <dbReference type="NCBI Taxonomy" id="220687"/>
    <lineage>
        <taxon>Bacteria</taxon>
        <taxon>Bacillati</taxon>
        <taxon>Bacillota</taxon>
        <taxon>Bacilli</taxon>
        <taxon>Bacillales</taxon>
        <taxon>Bacillaceae</taxon>
        <taxon>Neobacillus</taxon>
    </lineage>
</organism>
<dbReference type="InterPro" id="IPR050107">
    <property type="entry name" value="ABC_carbohydrate_import_ATPase"/>
</dbReference>
<dbReference type="CDD" id="cd03216">
    <property type="entry name" value="ABC_Carb_Monos_I"/>
    <property type="match status" value="1"/>
</dbReference>